<feature type="compositionally biased region" description="Polar residues" evidence="1">
    <location>
        <begin position="911"/>
        <end position="938"/>
    </location>
</feature>
<protein>
    <submittedName>
        <fullName evidence="2">Uncharacterized protein</fullName>
    </submittedName>
</protein>
<feature type="compositionally biased region" description="Polar residues" evidence="1">
    <location>
        <begin position="590"/>
        <end position="602"/>
    </location>
</feature>
<accession>A0A7R9EJW8</accession>
<feature type="region of interest" description="Disordered" evidence="1">
    <location>
        <begin position="571"/>
        <end position="624"/>
    </location>
</feature>
<reference evidence="2" key="1">
    <citation type="submission" date="2020-11" db="EMBL/GenBank/DDBJ databases">
        <authorList>
            <person name="Tran Van P."/>
        </authorList>
    </citation>
    <scope>NUCLEOTIDE SEQUENCE</scope>
</reference>
<feature type="compositionally biased region" description="Low complexity" evidence="1">
    <location>
        <begin position="674"/>
        <end position="692"/>
    </location>
</feature>
<name>A0A7R9EJW8_9NEOP</name>
<feature type="compositionally biased region" description="Low complexity" evidence="1">
    <location>
        <begin position="579"/>
        <end position="589"/>
    </location>
</feature>
<feature type="compositionally biased region" description="Low complexity" evidence="1">
    <location>
        <begin position="977"/>
        <end position="993"/>
    </location>
</feature>
<dbReference type="EMBL" id="OB798595">
    <property type="protein sequence ID" value="CAD7434960.1"/>
    <property type="molecule type" value="Genomic_DNA"/>
</dbReference>
<feature type="compositionally biased region" description="Low complexity" evidence="1">
    <location>
        <begin position="1016"/>
        <end position="1029"/>
    </location>
</feature>
<organism evidence="2">
    <name type="scientific">Timema monikensis</name>
    <dbReference type="NCBI Taxonomy" id="170555"/>
    <lineage>
        <taxon>Eukaryota</taxon>
        <taxon>Metazoa</taxon>
        <taxon>Ecdysozoa</taxon>
        <taxon>Arthropoda</taxon>
        <taxon>Hexapoda</taxon>
        <taxon>Insecta</taxon>
        <taxon>Pterygota</taxon>
        <taxon>Neoptera</taxon>
        <taxon>Polyneoptera</taxon>
        <taxon>Phasmatodea</taxon>
        <taxon>Timematodea</taxon>
        <taxon>Timematoidea</taxon>
        <taxon>Timematidae</taxon>
        <taxon>Timema</taxon>
    </lineage>
</organism>
<evidence type="ECO:0000313" key="2">
    <source>
        <dbReference type="EMBL" id="CAD7434960.1"/>
    </source>
</evidence>
<feature type="region of interest" description="Disordered" evidence="1">
    <location>
        <begin position="1062"/>
        <end position="1082"/>
    </location>
</feature>
<feature type="region of interest" description="Disordered" evidence="1">
    <location>
        <begin position="428"/>
        <end position="465"/>
    </location>
</feature>
<dbReference type="AlphaFoldDB" id="A0A7R9EJW8"/>
<feature type="compositionally biased region" description="Polar residues" evidence="1">
    <location>
        <begin position="433"/>
        <end position="442"/>
    </location>
</feature>
<feature type="region of interest" description="Disordered" evidence="1">
    <location>
        <begin position="761"/>
        <end position="782"/>
    </location>
</feature>
<feature type="region of interest" description="Disordered" evidence="1">
    <location>
        <begin position="663"/>
        <end position="703"/>
    </location>
</feature>
<feature type="region of interest" description="Disordered" evidence="1">
    <location>
        <begin position="967"/>
        <end position="1037"/>
    </location>
</feature>
<proteinExistence type="predicted"/>
<gene>
    <name evidence="2" type="ORF">TMSB3V08_LOCUS11610</name>
</gene>
<feature type="compositionally biased region" description="Polar residues" evidence="1">
    <location>
        <begin position="693"/>
        <end position="703"/>
    </location>
</feature>
<evidence type="ECO:0000256" key="1">
    <source>
        <dbReference type="SAM" id="MobiDB-lite"/>
    </source>
</evidence>
<feature type="region of interest" description="Disordered" evidence="1">
    <location>
        <begin position="892"/>
        <end position="951"/>
    </location>
</feature>
<sequence length="1254" mass="138731">MNEIDEVSVLPRKNSQDLAQFPALLTYKVLELKRGLNYLHTLSSSSSELLEESEGNLERELAKWAGVMEQYGLDMNVEKSKIRKVARNTNPAKNVTINGKEPEKEEDFCHLGSKITANGGRWFALRVGASVRLSPVTCCAWPRPIHYGRPLPNIHPLEKSSGSGWPALNGGVRHHETRAKYCIDKQELVTDEEPSASFVLRVRNKIVDEMPDKFIENDDFVQIRSEGNSSPVTSVTITPAFWKRRKQDDKMSTNKITENYNLVKSNIDSESKPNETVAYTCSDVLTNKRDSICSVKSSVSSSGEIEDLDVQKRDMTIDSFHDSREEKGIYNHTEWDSAKKSKYDVTSKDIETSKESGEFIQNKLNESKVTAISQFETEVLAAKEINGKVGKQKRLLKTRRVSDTNMGYRYKEAPVQSNVISRSRIKKKKETINTELPRQSSCESEDNHKSQFSTSPDDKQSKNDCNLVSLDGTYLKEKLESNSEENVHHEEHQHLMQVDKQTVVTPIVRSKTTFLVGTCNTANNDPPVASTSANVFVPTTRKIFSPVRRDSKGKASSVISYVVEEPSIGDVATEHEHSSGTQLSLQQTQATNGIQNSSSEVNNYKLGIDNSSPDKSESSNIIPPSWALRRNRSHSSSPCFQRRQLISSERKDKIIDFKEDSVSSSNNKCFAGTSRPSISGSDSSNSQNSFLNDLTNSNGKLDNQKQSQLGKFEQPCPFQASPLPQSPNPNRRELNRIASKEAAPSIRMMIAKYNQKLNEQDLTGGRSPEISGSGSGSPVAWRSPVAERRVKVQTEKYQEEVRRVLEQGGKKRTREVQKSASAGVIRLPEKVIPERVRGSSMKSEIAREENLNKPPLVVVLPKGILKSSSAGTIKPSLPLQFKVSVPNENKIPENSTVRNSIVPPPERFKDTPQNIEKSITSKPPSPRLNINTNTSSPFPTEHATNDRSTPFPRLRALKIKQVKEDFLSKGPGSQSWTSEVETPSISTSPEPSIWGSISRGVSIEERTSSGAQSRLSQVSMGSESSYESSNIVQGRSNGEDGLLLTKSVSAGMINLEPSAYRRLSSEPGVDGGQVSDGGTSTSSKLRFGISSIASKFRKVKMRKNKGRDTPKLNTVSMLCRQSLLIDLPISGGALSKGTQEDKRPCSSKSCPSSPHCMGFPVGKVNRASCGRTNLDPPWVYDPSIVQVVAEKGMTTSIDAAEGLLSTHCPAPHRAIIFIRGENGGRNCHQGRLNHLYHRGVLLEKKNRAHLGYHP</sequence>